<feature type="compositionally biased region" description="Polar residues" evidence="2">
    <location>
        <begin position="669"/>
        <end position="678"/>
    </location>
</feature>
<feature type="compositionally biased region" description="Low complexity" evidence="2">
    <location>
        <begin position="622"/>
        <end position="635"/>
    </location>
</feature>
<dbReference type="PROSITE" id="PS50114">
    <property type="entry name" value="GATA_ZN_FINGER_2"/>
    <property type="match status" value="1"/>
</dbReference>
<feature type="region of interest" description="Disordered" evidence="2">
    <location>
        <begin position="166"/>
        <end position="253"/>
    </location>
</feature>
<feature type="compositionally biased region" description="Polar residues" evidence="2">
    <location>
        <begin position="593"/>
        <end position="604"/>
    </location>
</feature>
<feature type="compositionally biased region" description="Low complexity" evidence="2">
    <location>
        <begin position="449"/>
        <end position="467"/>
    </location>
</feature>
<keyword evidence="1" id="KW-0863">Zinc-finger</keyword>
<dbReference type="PANTHER" id="PTHR39147:SF1">
    <property type="entry name" value="PROTEIN SPT21"/>
    <property type="match status" value="1"/>
</dbReference>
<organism evidence="4 5">
    <name type="scientific">Wickerhamomyces anomalus (strain ATCC 58044 / CBS 1984 / NCYC 433 / NRRL Y-366-8)</name>
    <name type="common">Yeast</name>
    <name type="synonym">Hansenula anomala</name>
    <dbReference type="NCBI Taxonomy" id="683960"/>
    <lineage>
        <taxon>Eukaryota</taxon>
        <taxon>Fungi</taxon>
        <taxon>Dikarya</taxon>
        <taxon>Ascomycota</taxon>
        <taxon>Saccharomycotina</taxon>
        <taxon>Saccharomycetes</taxon>
        <taxon>Phaffomycetales</taxon>
        <taxon>Wickerhamomycetaceae</taxon>
        <taxon>Wickerhamomyces</taxon>
    </lineage>
</organism>
<dbReference type="GO" id="GO:0030466">
    <property type="term" value="P:silent mating-type cassette heterochromatin formation"/>
    <property type="evidence" value="ECO:0007669"/>
    <property type="project" value="TreeGrafter"/>
</dbReference>
<evidence type="ECO:0000256" key="2">
    <source>
        <dbReference type="SAM" id="MobiDB-lite"/>
    </source>
</evidence>
<feature type="compositionally biased region" description="Basic and acidic residues" evidence="2">
    <location>
        <begin position="579"/>
        <end position="592"/>
    </location>
</feature>
<dbReference type="PANTHER" id="PTHR39147">
    <property type="entry name" value="PROTEIN SPT21"/>
    <property type="match status" value="1"/>
</dbReference>
<dbReference type="EMBL" id="KV454212">
    <property type="protein sequence ID" value="ODQ58281.1"/>
    <property type="molecule type" value="Genomic_DNA"/>
</dbReference>
<evidence type="ECO:0000259" key="3">
    <source>
        <dbReference type="PROSITE" id="PS50114"/>
    </source>
</evidence>
<dbReference type="STRING" id="683960.A0A1E3NYK1"/>
<dbReference type="OrthoDB" id="3199820at2759"/>
<dbReference type="SUPFAM" id="SSF57716">
    <property type="entry name" value="Glucocorticoid receptor-like (DNA-binding domain)"/>
    <property type="match status" value="1"/>
</dbReference>
<gene>
    <name evidence="4" type="ORF">WICANDRAFT_80428</name>
</gene>
<dbReference type="Pfam" id="PF25823">
    <property type="entry name" value="Ams2-SPT21_N"/>
    <property type="match status" value="1"/>
</dbReference>
<sequence length="718" mass="80425">MRAFHMPSLPEMPYEHVNNNNDIGQVSKMKLKVLYTLDDNTFLARSNDLNDVKTAKIPIPGQSSMMTLGVVSMRNVLLPILYSSPELFGDASIDYSVYVKDISEEDEPFVGHGLFTKLIVQNLNQFDDEILIPGRVCSNFAALLSNRGGSSETLEVKLRLARVRSNRQQNRDANPQPQQQQPEVQQHTPVPNQPIPQQDFNKRSRNDSDTEDEDGEFIQPKKIQPQIQQRQRLPSTSSAANPIRITNSNPAPKAVRTQSLPAFNNPLSQVILPNGAMPSIGQRYPKNSIAQRIRQADNANSGKITYNFHVEGIDEKNAPIGITTEVSKRFADDFITKKPEKKKQVKKAEPIIKPPQQYQSKMAPFTSAPKDNKLPQMAPMSTNNSVPKTAPTCINCKTNESKAWRWNESDEEFKRGLFCNNCYIYLIDKGVMRPSYLFKKRSKGKKKTSAPTTTNSSSAVSTPSGSKMVVNQAIHEKSNNSSDPIDEFNDIISSDLDFHFDPMTDIDPLPQHHQHQQQQNSQSEDKENIPPPSANEAIPIKKASRQTSFEKMLAKSFSGVPPNMANTPCEWMSEFFEPTPRDQDDNTPKDFENNTPKDLATCNTLPCEDDSPQPPSDDHTKQQQQQQQPEPQPEQLATNTTTDEFNENRNMNKIKATTMPSSPFALQIGATSSPNSMHDGSDWLSEHTKLSSVGNEAIITNKASNNDEQFTSNENLKA</sequence>
<accession>A0A1E3NYK1</accession>
<dbReference type="AlphaFoldDB" id="A0A1E3NYK1"/>
<feature type="compositionally biased region" description="Low complexity" evidence="2">
    <location>
        <begin position="220"/>
        <end position="232"/>
    </location>
</feature>
<keyword evidence="1" id="KW-0479">Metal-binding</keyword>
<dbReference type="InterPro" id="IPR000679">
    <property type="entry name" value="Znf_GATA"/>
</dbReference>
<feature type="compositionally biased region" description="Polar residues" evidence="2">
    <location>
        <begin position="187"/>
        <end position="199"/>
    </location>
</feature>
<feature type="domain" description="GATA-type" evidence="3">
    <location>
        <begin position="387"/>
        <end position="445"/>
    </location>
</feature>
<proteinExistence type="predicted"/>
<keyword evidence="1" id="KW-0862">Zinc</keyword>
<dbReference type="GO" id="GO:0006357">
    <property type="term" value="P:regulation of transcription by RNA polymerase II"/>
    <property type="evidence" value="ECO:0007669"/>
    <property type="project" value="TreeGrafter"/>
</dbReference>
<dbReference type="Proteomes" id="UP000094112">
    <property type="component" value="Unassembled WGS sequence"/>
</dbReference>
<dbReference type="InterPro" id="IPR013088">
    <property type="entry name" value="Znf_NHR/GATA"/>
</dbReference>
<feature type="region of interest" description="Disordered" evidence="2">
    <location>
        <begin position="575"/>
        <end position="683"/>
    </location>
</feature>
<feature type="compositionally biased region" description="Polar residues" evidence="2">
    <location>
        <begin position="233"/>
        <end position="253"/>
    </location>
</feature>
<evidence type="ECO:0000256" key="1">
    <source>
        <dbReference type="PROSITE-ProRule" id="PRU00094"/>
    </source>
</evidence>
<dbReference type="GO" id="GO:0043565">
    <property type="term" value="F:sequence-specific DNA binding"/>
    <property type="evidence" value="ECO:0007669"/>
    <property type="project" value="InterPro"/>
</dbReference>
<dbReference type="RefSeq" id="XP_019037488.1">
    <property type="nucleotide sequence ID" value="XM_019185061.1"/>
</dbReference>
<evidence type="ECO:0000313" key="4">
    <source>
        <dbReference type="EMBL" id="ODQ58281.1"/>
    </source>
</evidence>
<feature type="region of interest" description="Disordered" evidence="2">
    <location>
        <begin position="441"/>
        <end position="467"/>
    </location>
</feature>
<name>A0A1E3NYK1_WICAA</name>
<dbReference type="Gene3D" id="3.30.50.10">
    <property type="entry name" value="Erythroid Transcription Factor GATA-1, subunit A"/>
    <property type="match status" value="1"/>
</dbReference>
<dbReference type="InterPro" id="IPR057725">
    <property type="entry name" value="Ams2-SPT21_N"/>
</dbReference>
<dbReference type="SMART" id="SM00401">
    <property type="entry name" value="ZnF_GATA"/>
    <property type="match status" value="1"/>
</dbReference>
<evidence type="ECO:0000313" key="5">
    <source>
        <dbReference type="Proteomes" id="UP000094112"/>
    </source>
</evidence>
<protein>
    <recommendedName>
        <fullName evidence="3">GATA-type domain-containing protein</fullName>
    </recommendedName>
</protein>
<dbReference type="InterPro" id="IPR042403">
    <property type="entry name" value="Spt21/Ams2"/>
</dbReference>
<feature type="region of interest" description="Disordered" evidence="2">
    <location>
        <begin position="499"/>
        <end position="545"/>
    </location>
</feature>
<dbReference type="GO" id="GO:0000183">
    <property type="term" value="P:rDNA heterochromatin formation"/>
    <property type="evidence" value="ECO:0007669"/>
    <property type="project" value="TreeGrafter"/>
</dbReference>
<feature type="compositionally biased region" description="Polar residues" evidence="2">
    <location>
        <begin position="636"/>
        <end position="651"/>
    </location>
</feature>
<reference evidence="4 5" key="1">
    <citation type="journal article" date="2016" name="Proc. Natl. Acad. Sci. U.S.A.">
        <title>Comparative genomics of biotechnologically important yeasts.</title>
        <authorList>
            <person name="Riley R."/>
            <person name="Haridas S."/>
            <person name="Wolfe K.H."/>
            <person name="Lopes M.R."/>
            <person name="Hittinger C.T."/>
            <person name="Goeker M."/>
            <person name="Salamov A.A."/>
            <person name="Wisecaver J.H."/>
            <person name="Long T.M."/>
            <person name="Calvey C.H."/>
            <person name="Aerts A.L."/>
            <person name="Barry K.W."/>
            <person name="Choi C."/>
            <person name="Clum A."/>
            <person name="Coughlan A.Y."/>
            <person name="Deshpande S."/>
            <person name="Douglass A.P."/>
            <person name="Hanson S.J."/>
            <person name="Klenk H.-P."/>
            <person name="LaButti K.M."/>
            <person name="Lapidus A."/>
            <person name="Lindquist E.A."/>
            <person name="Lipzen A.M."/>
            <person name="Meier-Kolthoff J.P."/>
            <person name="Ohm R.A."/>
            <person name="Otillar R.P."/>
            <person name="Pangilinan J.L."/>
            <person name="Peng Y."/>
            <person name="Rokas A."/>
            <person name="Rosa C.A."/>
            <person name="Scheuner C."/>
            <person name="Sibirny A.A."/>
            <person name="Slot J.C."/>
            <person name="Stielow J.B."/>
            <person name="Sun H."/>
            <person name="Kurtzman C.P."/>
            <person name="Blackwell M."/>
            <person name="Grigoriev I.V."/>
            <person name="Jeffries T.W."/>
        </authorList>
    </citation>
    <scope>NUCLEOTIDE SEQUENCE [LARGE SCALE GENOMIC DNA]</scope>
    <source>
        <strain evidence="5">ATCC 58044 / CBS 1984 / NCYC 433 / NRRL Y-366-8</strain>
    </source>
</reference>
<dbReference type="GO" id="GO:0008270">
    <property type="term" value="F:zinc ion binding"/>
    <property type="evidence" value="ECO:0007669"/>
    <property type="project" value="UniProtKB-KW"/>
</dbReference>
<keyword evidence="5" id="KW-1185">Reference proteome</keyword>
<feature type="compositionally biased region" description="Low complexity" evidence="2">
    <location>
        <begin position="166"/>
        <end position="186"/>
    </location>
</feature>
<dbReference type="GeneID" id="30202307"/>